<dbReference type="Pfam" id="PF00084">
    <property type="entry name" value="Sushi"/>
    <property type="match status" value="2"/>
</dbReference>
<evidence type="ECO:0000259" key="31">
    <source>
        <dbReference type="PROSITE" id="PS50923"/>
    </source>
</evidence>
<dbReference type="GO" id="GO:0004252">
    <property type="term" value="F:serine-type endopeptidase activity"/>
    <property type="evidence" value="ECO:0007669"/>
    <property type="project" value="UniProtKB-EC"/>
</dbReference>
<feature type="signal peptide" evidence="28">
    <location>
        <begin position="1"/>
        <end position="21"/>
    </location>
</feature>
<sequence>MVPPLCALLLLILTSGSGARALLPAESPQCSGDVGIQGGNVSLSDGLRPGSLLTYLCPLGTYPYPQPSRLCQPSGHWTPLRTSSSTHNPTPTCRKMRCPPQLQFEHGTVGPRRTFYLVGSELTFECRDGYTLRGSALRRCLPTGRWDGEMPACDDGAEHCPEPGVPAGALRRGSRYRQGDRVSYRCQGTLALVGSPERECLPTGEWSGAEPTCRFPFSYDLPEDVTASFGASLISVLGFVASSTSTDQNQPVLKTYSLERRLILSQDSVLHLYLLVDASKSVSEANFQVFKDCVKIMVDRIASFDVPVKFAVISYASKPIVIVPINGEEAGDADEVLERVENHMSKKAHGNRTGTNIHDALQEIYHWIIFQKEALSKTNKPDEWKKVRHAVILLTDGKFNMGGSPKHAVTKIEDVLEVKPDRNDYLDIYAFGVGQTDVEWEDLNAIASKKIGEQHAFKLNGPVELRTTLDSILDVKSIGEVCGLGNHSEGATAQQMNPWHVVIRPERGESCRGSLVADRWVLTAAHCFNNVQDTKLWRVNIGSTDIQIAQRFDHPQYNVRAKVDQGIPEFYDYDLSLLQLERPVHFSATIRPICLPCTKEANRALRKPVRATCKDHEVELLRQARVPAQFISLDNERLSVHIKTNEMWARCTEGAVQPGTLYAGKANVSDVVTQRFLCSGPESTGEPEASTCKGESGGSLFVEKKMRYFQVGVVSWGTYNPCAQSRPDNQGRMQRKPPPHRHHPRDFYLSLFQTQDWLREHLSPALHFLPPA</sequence>
<dbReference type="Pfam" id="PF00089">
    <property type="entry name" value="Trypsin"/>
    <property type="match status" value="1"/>
</dbReference>
<dbReference type="PRINTS" id="PR00722">
    <property type="entry name" value="CHYMOTRYPSIN"/>
</dbReference>
<dbReference type="CDD" id="cd00190">
    <property type="entry name" value="Tryp_SPc"/>
    <property type="match status" value="1"/>
</dbReference>
<dbReference type="InterPro" id="IPR033116">
    <property type="entry name" value="TRYPSIN_SER"/>
</dbReference>
<evidence type="ECO:0000256" key="2">
    <source>
        <dbReference type="ARBA" id="ARBA00001936"/>
    </source>
</evidence>
<dbReference type="GO" id="GO:0009617">
    <property type="term" value="P:response to bacterium"/>
    <property type="evidence" value="ECO:0007669"/>
    <property type="project" value="TreeGrafter"/>
</dbReference>
<dbReference type="InterPro" id="IPR011360">
    <property type="entry name" value="Compl_C2_B"/>
</dbReference>
<keyword evidence="16" id="KW-0391">Immunity</keyword>
<comment type="caution">
    <text evidence="32">The sequence shown here is derived from an EMBL/GenBank/DDBJ whole genome shotgun (WGS) entry which is preliminary data.</text>
</comment>
<keyword evidence="12 28" id="KW-0732">Signal</keyword>
<evidence type="ECO:0000259" key="30">
    <source>
        <dbReference type="PROSITE" id="PS50240"/>
    </source>
</evidence>
<dbReference type="Gene3D" id="3.40.50.410">
    <property type="entry name" value="von Willebrand factor, type A domain"/>
    <property type="match status" value="1"/>
</dbReference>
<evidence type="ECO:0000256" key="21">
    <source>
        <dbReference type="ARBA" id="ARBA00093302"/>
    </source>
</evidence>
<evidence type="ECO:0000256" key="25">
    <source>
        <dbReference type="PROSITE-ProRule" id="PRU00302"/>
    </source>
</evidence>
<dbReference type="InterPro" id="IPR001314">
    <property type="entry name" value="Peptidase_S1A"/>
</dbReference>
<evidence type="ECO:0000256" key="1">
    <source>
        <dbReference type="ARBA" id="ARBA00000095"/>
    </source>
</evidence>
<evidence type="ECO:0000256" key="20">
    <source>
        <dbReference type="ARBA" id="ARBA00029636"/>
    </source>
</evidence>
<name>A0A151PIR2_ALLMI</name>
<keyword evidence="9 25" id="KW-0768">Sushi</keyword>
<comment type="subcellular location">
    <subcellularLocation>
        <location evidence="4">Cell surface</location>
    </subcellularLocation>
    <subcellularLocation>
        <location evidence="5">Secreted</location>
    </subcellularLocation>
</comment>
<accession>A0A151PIR2</accession>
<dbReference type="InterPro" id="IPR035976">
    <property type="entry name" value="Sushi/SCR/CCP_sf"/>
</dbReference>
<feature type="domain" description="Sushi" evidence="31">
    <location>
        <begin position="28"/>
        <end position="95"/>
    </location>
</feature>
<dbReference type="InterPro" id="IPR009003">
    <property type="entry name" value="Peptidase_S1_PA"/>
</dbReference>
<dbReference type="eggNOG" id="KOG3627">
    <property type="taxonomic scope" value="Eukaryota"/>
</dbReference>
<evidence type="ECO:0000256" key="24">
    <source>
        <dbReference type="PIRSR" id="PIRSR001154-1"/>
    </source>
</evidence>
<comment type="cofactor">
    <cofactor evidence="3">
        <name>Mg(2+)</name>
        <dbReference type="ChEBI" id="CHEBI:18420"/>
    </cofactor>
</comment>
<dbReference type="GO" id="GO:0006508">
    <property type="term" value="P:proteolysis"/>
    <property type="evidence" value="ECO:0007669"/>
    <property type="project" value="UniProtKB-KW"/>
</dbReference>
<keyword evidence="33" id="KW-1185">Reference proteome</keyword>
<evidence type="ECO:0000256" key="17">
    <source>
        <dbReference type="ARBA" id="ARBA00022875"/>
    </source>
</evidence>
<feature type="disulfide bond" evidence="25">
    <location>
        <begin position="126"/>
        <end position="153"/>
    </location>
</feature>
<organism evidence="32 33">
    <name type="scientific">Alligator mississippiensis</name>
    <name type="common">American alligator</name>
    <dbReference type="NCBI Taxonomy" id="8496"/>
    <lineage>
        <taxon>Eukaryota</taxon>
        <taxon>Metazoa</taxon>
        <taxon>Chordata</taxon>
        <taxon>Craniata</taxon>
        <taxon>Vertebrata</taxon>
        <taxon>Euteleostomi</taxon>
        <taxon>Archelosauria</taxon>
        <taxon>Archosauria</taxon>
        <taxon>Crocodylia</taxon>
        <taxon>Alligatoridae</taxon>
        <taxon>Alligatorinae</taxon>
        <taxon>Alligator</taxon>
    </lineage>
</organism>
<feature type="active site" description="Charge relay system" evidence="24">
    <location>
        <position position="696"/>
    </location>
</feature>
<evidence type="ECO:0000256" key="23">
    <source>
        <dbReference type="ARBA" id="ARBA00093544"/>
    </source>
</evidence>
<proteinExistence type="predicted"/>
<evidence type="ECO:0000256" key="9">
    <source>
        <dbReference type="ARBA" id="ARBA00022659"/>
    </source>
</evidence>
<comment type="function">
    <text evidence="22">Catalytic component of the complement C3 and C5 convertase complexes. Following complement activation, recruited to the surface of pathogens by complement C4b opsonin to form the C3 convertase, or C3b and C4b opsonins to form the C5 convertase. As part of the C3 convertase, cleaves and activate C3 into C3a anaphylatoxin and C3b opsonin, the next components of the complement pathways. As part of the C5 convertase, cleaves and activate C5 into C5a anaphylatoxin and C5b component of the membrane attack complex.</text>
</comment>
<dbReference type="PANTHER" id="PTHR46393:SF2">
    <property type="entry name" value="COMPLEMENT C2"/>
    <property type="match status" value="1"/>
</dbReference>
<keyword evidence="11" id="KW-0479">Metal-binding</keyword>
<evidence type="ECO:0000256" key="15">
    <source>
        <dbReference type="ARBA" id="ARBA00022825"/>
    </source>
</evidence>
<evidence type="ECO:0000256" key="8">
    <source>
        <dbReference type="ARBA" id="ARBA00022588"/>
    </source>
</evidence>
<dbReference type="SMART" id="SM00020">
    <property type="entry name" value="Tryp_SPc"/>
    <property type="match status" value="1"/>
</dbReference>
<feature type="domain" description="VWFA" evidence="29">
    <location>
        <begin position="271"/>
        <end position="472"/>
    </location>
</feature>
<evidence type="ECO:0000256" key="13">
    <source>
        <dbReference type="ARBA" id="ARBA00022737"/>
    </source>
</evidence>
<dbReference type="AlphaFoldDB" id="A0A151PIR2"/>
<dbReference type="SMART" id="SM00327">
    <property type="entry name" value="VWA"/>
    <property type="match status" value="1"/>
</dbReference>
<evidence type="ECO:0000313" key="32">
    <source>
        <dbReference type="EMBL" id="KYO48938.1"/>
    </source>
</evidence>
<dbReference type="PROSITE" id="PS50240">
    <property type="entry name" value="TRYPSIN_DOM"/>
    <property type="match status" value="1"/>
</dbReference>
<evidence type="ECO:0000256" key="19">
    <source>
        <dbReference type="ARBA" id="ARBA00023180"/>
    </source>
</evidence>
<evidence type="ECO:0000259" key="29">
    <source>
        <dbReference type="PROSITE" id="PS50234"/>
    </source>
</evidence>
<comment type="catalytic activity">
    <reaction evidence="1">
        <text>Selective cleavage of Arg-|-Ser bond in complement component C3 alpha-chain to form C3a and C3b, and Arg-|-Xaa bond in complement component C5 alpha-chain to form C5a and C5b.</text>
        <dbReference type="EC" id="3.4.21.43"/>
    </reaction>
</comment>
<dbReference type="SUPFAM" id="SSF53300">
    <property type="entry name" value="vWA-like"/>
    <property type="match status" value="1"/>
</dbReference>
<evidence type="ECO:0000256" key="27">
    <source>
        <dbReference type="SAM" id="MobiDB-lite"/>
    </source>
</evidence>
<dbReference type="PANTHER" id="PTHR46393">
    <property type="entry name" value="SUSHI DOMAIN-CONTAINING PROTEIN"/>
    <property type="match status" value="1"/>
</dbReference>
<feature type="compositionally biased region" description="Polar residues" evidence="27">
    <location>
        <begin position="723"/>
        <end position="732"/>
    </location>
</feature>
<feature type="active site" description="Charge relay system" evidence="24">
    <location>
        <position position="526"/>
    </location>
</feature>
<dbReference type="STRING" id="8496.A0A151PIR2"/>
<feature type="chain" id="PRO_5007587080" description="Complement C2" evidence="28">
    <location>
        <begin position="22"/>
        <end position="772"/>
    </location>
</feature>
<dbReference type="PROSITE" id="PS50234">
    <property type="entry name" value="VWFA"/>
    <property type="match status" value="1"/>
</dbReference>
<evidence type="ECO:0000313" key="33">
    <source>
        <dbReference type="Proteomes" id="UP000050525"/>
    </source>
</evidence>
<evidence type="ECO:0000256" key="11">
    <source>
        <dbReference type="ARBA" id="ARBA00022723"/>
    </source>
</evidence>
<feature type="domain" description="Sushi" evidence="31">
    <location>
        <begin position="96"/>
        <end position="155"/>
    </location>
</feature>
<dbReference type="CDD" id="cd00033">
    <property type="entry name" value="CCP"/>
    <property type="match status" value="3"/>
</dbReference>
<dbReference type="EMBL" id="AKHW03000171">
    <property type="protein sequence ID" value="KYO48938.1"/>
    <property type="molecule type" value="Genomic_DNA"/>
</dbReference>
<dbReference type="Gene3D" id="2.40.10.10">
    <property type="entry name" value="Trypsin-like serine proteases"/>
    <property type="match status" value="2"/>
</dbReference>
<dbReference type="GO" id="GO:0046872">
    <property type="term" value="F:metal ion binding"/>
    <property type="evidence" value="ECO:0007669"/>
    <property type="project" value="UniProtKB-KW"/>
</dbReference>
<comment type="function">
    <text evidence="21">Precursor of the catalytic component of the C3 and C5 convertase complexes, which are part of the complement pathway, a cascade of proteins that leads to phagocytosis and breakdown of pathogens and signaling that strengthens the adaptive immune system. Component C2 is part of the classical, lectin and GZMK complement systems.</text>
</comment>
<feature type="region of interest" description="Disordered" evidence="27">
    <location>
        <begin position="723"/>
        <end position="744"/>
    </location>
</feature>
<feature type="disulfide bond" evidence="25">
    <location>
        <begin position="186"/>
        <end position="213"/>
    </location>
</feature>
<dbReference type="PROSITE" id="PS50923">
    <property type="entry name" value="SUSHI"/>
    <property type="match status" value="3"/>
</dbReference>
<evidence type="ECO:0000256" key="28">
    <source>
        <dbReference type="SAM" id="SignalP"/>
    </source>
</evidence>
<keyword evidence="14 26" id="KW-0378">Hydrolase</keyword>
<dbReference type="InterPro" id="IPR043504">
    <property type="entry name" value="Peptidase_S1_PA_chymotrypsin"/>
</dbReference>
<dbReference type="PROSITE" id="PS00134">
    <property type="entry name" value="TRYPSIN_HIS"/>
    <property type="match status" value="1"/>
</dbReference>
<keyword evidence="19" id="KW-0325">Glycoprotein</keyword>
<dbReference type="InterPro" id="IPR000436">
    <property type="entry name" value="Sushi_SCR_CCP_dom"/>
</dbReference>
<dbReference type="PIRSF" id="PIRSF001154">
    <property type="entry name" value="Compl_C2_B"/>
    <property type="match status" value="1"/>
</dbReference>
<dbReference type="KEGG" id="amj:102574290"/>
<gene>
    <name evidence="32" type="primary">C2</name>
    <name evidence="32" type="ORF">Y1Q_0012722</name>
</gene>
<dbReference type="GO" id="GO:0070062">
    <property type="term" value="C:extracellular exosome"/>
    <property type="evidence" value="ECO:0007669"/>
    <property type="project" value="TreeGrafter"/>
</dbReference>
<evidence type="ECO:0000256" key="22">
    <source>
        <dbReference type="ARBA" id="ARBA00093306"/>
    </source>
</evidence>
<evidence type="ECO:0000256" key="3">
    <source>
        <dbReference type="ARBA" id="ARBA00001946"/>
    </source>
</evidence>
<dbReference type="InterPro" id="IPR001254">
    <property type="entry name" value="Trypsin_dom"/>
</dbReference>
<comment type="caution">
    <text evidence="25">Lacks conserved residue(s) required for the propagation of feature annotation.</text>
</comment>
<feature type="domain" description="Peptidase S1" evidence="30">
    <location>
        <begin position="483"/>
        <end position="763"/>
    </location>
</feature>
<dbReference type="PROSITE" id="PS00135">
    <property type="entry name" value="TRYPSIN_SER"/>
    <property type="match status" value="1"/>
</dbReference>
<comment type="cofactor">
    <cofactor evidence="2">
        <name>Mn(2+)</name>
        <dbReference type="ChEBI" id="CHEBI:29035"/>
    </cofactor>
</comment>
<evidence type="ECO:0000256" key="6">
    <source>
        <dbReference type="ARBA" id="ARBA00017023"/>
    </source>
</evidence>
<reference evidence="32 33" key="1">
    <citation type="journal article" date="2012" name="Genome Biol.">
        <title>Sequencing three crocodilian genomes to illuminate the evolution of archosaurs and amniotes.</title>
        <authorList>
            <person name="St John J.A."/>
            <person name="Braun E.L."/>
            <person name="Isberg S.R."/>
            <person name="Miles L.G."/>
            <person name="Chong A.Y."/>
            <person name="Gongora J."/>
            <person name="Dalzell P."/>
            <person name="Moran C."/>
            <person name="Bed'hom B."/>
            <person name="Abzhanov A."/>
            <person name="Burgess S.C."/>
            <person name="Cooksey A.M."/>
            <person name="Castoe T.A."/>
            <person name="Crawford N.G."/>
            <person name="Densmore L.D."/>
            <person name="Drew J.C."/>
            <person name="Edwards S.V."/>
            <person name="Faircloth B.C."/>
            <person name="Fujita M.K."/>
            <person name="Greenwold M.J."/>
            <person name="Hoffmann F.G."/>
            <person name="Howard J.M."/>
            <person name="Iguchi T."/>
            <person name="Janes D.E."/>
            <person name="Khan S.Y."/>
            <person name="Kohno S."/>
            <person name="de Koning A.J."/>
            <person name="Lance S.L."/>
            <person name="McCarthy F.M."/>
            <person name="McCormack J.E."/>
            <person name="Merchant M.E."/>
            <person name="Peterson D.G."/>
            <person name="Pollock D.D."/>
            <person name="Pourmand N."/>
            <person name="Raney B.J."/>
            <person name="Roessler K.A."/>
            <person name="Sanford J.R."/>
            <person name="Sawyer R.H."/>
            <person name="Schmidt C.J."/>
            <person name="Triplett E.W."/>
            <person name="Tuberville T.D."/>
            <person name="Venegas-Anaya M."/>
            <person name="Howard J.T."/>
            <person name="Jarvis E.D."/>
            <person name="Guillette L.J.Jr."/>
            <person name="Glenn T.C."/>
            <person name="Green R.E."/>
            <person name="Ray D.A."/>
        </authorList>
    </citation>
    <scope>NUCLEOTIDE SEQUENCE [LARGE SCALE GENOMIC DNA]</scope>
    <source>
        <strain evidence="32">KSC_2009_1</strain>
    </source>
</reference>
<dbReference type="InterPro" id="IPR018114">
    <property type="entry name" value="TRYPSIN_HIS"/>
</dbReference>
<dbReference type="GO" id="GO:0045087">
    <property type="term" value="P:innate immune response"/>
    <property type="evidence" value="ECO:0007669"/>
    <property type="project" value="UniProtKB-KW"/>
</dbReference>
<evidence type="ECO:0000256" key="10">
    <source>
        <dbReference type="ARBA" id="ARBA00022670"/>
    </source>
</evidence>
<feature type="compositionally biased region" description="Basic residues" evidence="27">
    <location>
        <begin position="733"/>
        <end position="744"/>
    </location>
</feature>
<evidence type="ECO:0000256" key="5">
    <source>
        <dbReference type="ARBA" id="ARBA00004613"/>
    </source>
</evidence>
<dbReference type="Pfam" id="PF00092">
    <property type="entry name" value="VWA"/>
    <property type="match status" value="1"/>
</dbReference>
<dbReference type="Gene3D" id="2.10.70.10">
    <property type="entry name" value="Complement Module, domain 1"/>
    <property type="match status" value="3"/>
</dbReference>
<feature type="active site" description="Charge relay system" evidence="24">
    <location>
        <position position="574"/>
    </location>
</feature>
<evidence type="ECO:0000256" key="12">
    <source>
        <dbReference type="ARBA" id="ARBA00022729"/>
    </source>
</evidence>
<evidence type="ECO:0000256" key="7">
    <source>
        <dbReference type="ARBA" id="ARBA00022525"/>
    </source>
</evidence>
<dbReference type="SMART" id="SM00032">
    <property type="entry name" value="CCP"/>
    <property type="match status" value="3"/>
</dbReference>
<dbReference type="SUPFAM" id="SSF50494">
    <property type="entry name" value="Trypsin-like serine proteases"/>
    <property type="match status" value="1"/>
</dbReference>
<keyword evidence="17" id="KW-0180">Complement pathway</keyword>
<protein>
    <recommendedName>
        <fullName evidence="6">Complement C2</fullName>
    </recommendedName>
    <alternativeName>
        <fullName evidence="20">C3/C5 convertase</fullName>
    </alternativeName>
</protein>
<dbReference type="FunFam" id="2.40.10.10:FF:000068">
    <property type="entry name" value="transmembrane protease serine 2"/>
    <property type="match status" value="1"/>
</dbReference>
<evidence type="ECO:0000256" key="26">
    <source>
        <dbReference type="RuleBase" id="RU363034"/>
    </source>
</evidence>
<keyword evidence="10 26" id="KW-0645">Protease</keyword>
<keyword evidence="15 26" id="KW-0720">Serine protease</keyword>
<dbReference type="GO" id="GO:0006958">
    <property type="term" value="P:complement activation, classical pathway"/>
    <property type="evidence" value="ECO:0007669"/>
    <property type="project" value="UniProtKB-KW"/>
</dbReference>
<evidence type="ECO:0000256" key="14">
    <source>
        <dbReference type="ARBA" id="ARBA00022801"/>
    </source>
</evidence>
<evidence type="ECO:0000256" key="16">
    <source>
        <dbReference type="ARBA" id="ARBA00022859"/>
    </source>
</evidence>
<dbReference type="GO" id="GO:0009986">
    <property type="term" value="C:cell surface"/>
    <property type="evidence" value="ECO:0007669"/>
    <property type="project" value="UniProtKB-SubCell"/>
</dbReference>
<feature type="domain" description="Sushi" evidence="31">
    <location>
        <begin position="158"/>
        <end position="215"/>
    </location>
</feature>
<dbReference type="InterPro" id="IPR002035">
    <property type="entry name" value="VWF_A"/>
</dbReference>
<keyword evidence="13" id="KW-0677">Repeat</keyword>
<comment type="subunit">
    <text evidence="23">Serine protease component of the C3 convertase, also named C4bC2b, composed of the serine protease complement C2b and complement C4b. Serine protease component of the C5 convertase, also named C4bC2bC3b, composed of the serine protease complement C2b, complement C3b, as well as complement C4b.</text>
</comment>
<dbReference type="SUPFAM" id="SSF57535">
    <property type="entry name" value="Complement control module/SCR domain"/>
    <property type="match status" value="3"/>
</dbReference>
<keyword evidence="7" id="KW-0964">Secreted</keyword>
<keyword evidence="18 25" id="KW-1015">Disulfide bond</keyword>
<dbReference type="OrthoDB" id="6127264at2759"/>
<keyword evidence="8" id="KW-0399">Innate immunity</keyword>
<evidence type="ECO:0000256" key="18">
    <source>
        <dbReference type="ARBA" id="ARBA00023157"/>
    </source>
</evidence>
<dbReference type="InterPro" id="IPR036465">
    <property type="entry name" value="vWFA_dom_sf"/>
</dbReference>
<dbReference type="Proteomes" id="UP000050525">
    <property type="component" value="Unassembled WGS sequence"/>
</dbReference>
<dbReference type="GeneID" id="102574290"/>
<evidence type="ECO:0000256" key="4">
    <source>
        <dbReference type="ARBA" id="ARBA00004241"/>
    </source>
</evidence>